<accession>A0A9P0EBJ4</accession>
<evidence type="ECO:0000313" key="2">
    <source>
        <dbReference type="Proteomes" id="UP001152798"/>
    </source>
</evidence>
<dbReference type="EMBL" id="OV725077">
    <property type="protein sequence ID" value="CAH1391909.1"/>
    <property type="molecule type" value="Genomic_DNA"/>
</dbReference>
<sequence>MSFSQQQAFHSCIVQLDKATVSLPPDPSKKDPGPYLLVADQGVTLQEDHTKPLSYVTMDQIAACSEVVPR</sequence>
<keyword evidence="2" id="KW-1185">Reference proteome</keyword>
<organism evidence="1 2">
    <name type="scientific">Nezara viridula</name>
    <name type="common">Southern green stink bug</name>
    <name type="synonym">Cimex viridulus</name>
    <dbReference type="NCBI Taxonomy" id="85310"/>
    <lineage>
        <taxon>Eukaryota</taxon>
        <taxon>Metazoa</taxon>
        <taxon>Ecdysozoa</taxon>
        <taxon>Arthropoda</taxon>
        <taxon>Hexapoda</taxon>
        <taxon>Insecta</taxon>
        <taxon>Pterygota</taxon>
        <taxon>Neoptera</taxon>
        <taxon>Paraneoptera</taxon>
        <taxon>Hemiptera</taxon>
        <taxon>Heteroptera</taxon>
        <taxon>Panheteroptera</taxon>
        <taxon>Pentatomomorpha</taxon>
        <taxon>Pentatomoidea</taxon>
        <taxon>Pentatomidae</taxon>
        <taxon>Pentatominae</taxon>
        <taxon>Nezara</taxon>
    </lineage>
</organism>
<protein>
    <submittedName>
        <fullName evidence="1">Uncharacterized protein</fullName>
    </submittedName>
</protein>
<gene>
    <name evidence="1" type="ORF">NEZAVI_LOCUS2833</name>
</gene>
<dbReference type="AlphaFoldDB" id="A0A9P0EBJ4"/>
<dbReference type="Proteomes" id="UP001152798">
    <property type="component" value="Chromosome 1"/>
</dbReference>
<evidence type="ECO:0000313" key="1">
    <source>
        <dbReference type="EMBL" id="CAH1391909.1"/>
    </source>
</evidence>
<reference evidence="1" key="1">
    <citation type="submission" date="2022-01" db="EMBL/GenBank/DDBJ databases">
        <authorList>
            <person name="King R."/>
        </authorList>
    </citation>
    <scope>NUCLEOTIDE SEQUENCE</scope>
</reference>
<name>A0A9P0EBJ4_NEZVI</name>
<proteinExistence type="predicted"/>